<feature type="compositionally biased region" description="Low complexity" evidence="1">
    <location>
        <begin position="1"/>
        <end position="14"/>
    </location>
</feature>
<feature type="region of interest" description="Disordered" evidence="1">
    <location>
        <begin position="1"/>
        <end position="23"/>
    </location>
</feature>
<dbReference type="InParanoid" id="A0A1B6Q758"/>
<name>A0A1B6Q758_SORBI</name>
<dbReference type="Gramene" id="KXG33763">
    <property type="protein sequence ID" value="KXG33763"/>
    <property type="gene ID" value="SORBI_3003G369000"/>
</dbReference>
<evidence type="ECO:0000256" key="1">
    <source>
        <dbReference type="SAM" id="MobiDB-lite"/>
    </source>
</evidence>
<organism evidence="2 3">
    <name type="scientific">Sorghum bicolor</name>
    <name type="common">Sorghum</name>
    <name type="synonym">Sorghum vulgare</name>
    <dbReference type="NCBI Taxonomy" id="4558"/>
    <lineage>
        <taxon>Eukaryota</taxon>
        <taxon>Viridiplantae</taxon>
        <taxon>Streptophyta</taxon>
        <taxon>Embryophyta</taxon>
        <taxon>Tracheophyta</taxon>
        <taxon>Spermatophyta</taxon>
        <taxon>Magnoliopsida</taxon>
        <taxon>Liliopsida</taxon>
        <taxon>Poales</taxon>
        <taxon>Poaceae</taxon>
        <taxon>PACMAD clade</taxon>
        <taxon>Panicoideae</taxon>
        <taxon>Andropogonodae</taxon>
        <taxon>Andropogoneae</taxon>
        <taxon>Sorghinae</taxon>
        <taxon>Sorghum</taxon>
    </lineage>
</organism>
<dbReference type="EMBL" id="CM000762">
    <property type="protein sequence ID" value="KXG33763.1"/>
    <property type="molecule type" value="Genomic_DNA"/>
</dbReference>
<proteinExistence type="predicted"/>
<gene>
    <name evidence="2" type="ORF">SORBI_3003G369000</name>
</gene>
<reference evidence="2 3" key="1">
    <citation type="journal article" date="2009" name="Nature">
        <title>The Sorghum bicolor genome and the diversification of grasses.</title>
        <authorList>
            <person name="Paterson A.H."/>
            <person name="Bowers J.E."/>
            <person name="Bruggmann R."/>
            <person name="Dubchak I."/>
            <person name="Grimwood J."/>
            <person name="Gundlach H."/>
            <person name="Haberer G."/>
            <person name="Hellsten U."/>
            <person name="Mitros T."/>
            <person name="Poliakov A."/>
            <person name="Schmutz J."/>
            <person name="Spannagl M."/>
            <person name="Tang H."/>
            <person name="Wang X."/>
            <person name="Wicker T."/>
            <person name="Bharti A.K."/>
            <person name="Chapman J."/>
            <person name="Feltus F.A."/>
            <person name="Gowik U."/>
            <person name="Grigoriev I.V."/>
            <person name="Lyons E."/>
            <person name="Maher C.A."/>
            <person name="Martis M."/>
            <person name="Narechania A."/>
            <person name="Otillar R.P."/>
            <person name="Penning B.W."/>
            <person name="Salamov A.A."/>
            <person name="Wang Y."/>
            <person name="Zhang L."/>
            <person name="Carpita N.C."/>
            <person name="Freeling M."/>
            <person name="Gingle A.R."/>
            <person name="Hash C.T."/>
            <person name="Keller B."/>
            <person name="Klein P."/>
            <person name="Kresovich S."/>
            <person name="McCann M.C."/>
            <person name="Ming R."/>
            <person name="Peterson D.G."/>
            <person name="Mehboob-ur-Rahman"/>
            <person name="Ware D."/>
            <person name="Westhoff P."/>
            <person name="Mayer K.F."/>
            <person name="Messing J."/>
            <person name="Rokhsar D.S."/>
        </authorList>
    </citation>
    <scope>NUCLEOTIDE SEQUENCE [LARGE SCALE GENOMIC DNA]</scope>
    <source>
        <strain evidence="3">cv. BTx623</strain>
    </source>
</reference>
<protein>
    <submittedName>
        <fullName evidence="2">Uncharacterized protein</fullName>
    </submittedName>
</protein>
<keyword evidence="3" id="KW-1185">Reference proteome</keyword>
<evidence type="ECO:0000313" key="3">
    <source>
        <dbReference type="Proteomes" id="UP000000768"/>
    </source>
</evidence>
<sequence length="109" mass="12225">MAMSHPSLPSFSPSPLQPPCPLCRRSGNDGVGFRRATHLPLPSLPRCDLHASGEKSNNGDLSSSLRPPCIRREEQQRRLSASNLFDDVATTCSWYFCYFILLLHLKRGR</sequence>
<evidence type="ECO:0000313" key="2">
    <source>
        <dbReference type="EMBL" id="KXG33763.1"/>
    </source>
</evidence>
<reference evidence="3" key="2">
    <citation type="journal article" date="2018" name="Plant J.">
        <title>The Sorghum bicolor reference genome: improved assembly, gene annotations, a transcriptome atlas, and signatures of genome organization.</title>
        <authorList>
            <person name="McCormick R.F."/>
            <person name="Truong S.K."/>
            <person name="Sreedasyam A."/>
            <person name="Jenkins J."/>
            <person name="Shu S."/>
            <person name="Sims D."/>
            <person name="Kennedy M."/>
            <person name="Amirebrahimi M."/>
            <person name="Weers B.D."/>
            <person name="McKinley B."/>
            <person name="Mattison A."/>
            <person name="Morishige D.T."/>
            <person name="Grimwood J."/>
            <person name="Schmutz J."/>
            <person name="Mullet J.E."/>
        </authorList>
    </citation>
    <scope>NUCLEOTIDE SEQUENCE [LARGE SCALE GENOMIC DNA]</scope>
    <source>
        <strain evidence="3">cv. BTx623</strain>
    </source>
</reference>
<accession>A0A1B6Q758</accession>
<dbReference type="AlphaFoldDB" id="A0A1B6Q758"/>
<dbReference type="Proteomes" id="UP000000768">
    <property type="component" value="Chromosome 3"/>
</dbReference>